<comment type="caution">
    <text evidence="9">The sequence shown here is derived from an EMBL/GenBank/DDBJ whole genome shotgun (WGS) entry which is preliminary data.</text>
</comment>
<dbReference type="PANTHER" id="PTHR34820">
    <property type="entry name" value="INNER MEMBRANE PROTEIN YEBZ"/>
    <property type="match status" value="1"/>
</dbReference>
<feature type="transmembrane region" description="Helical" evidence="7">
    <location>
        <begin position="216"/>
        <end position="236"/>
    </location>
</feature>
<evidence type="ECO:0000256" key="2">
    <source>
        <dbReference type="ARBA" id="ARBA00022475"/>
    </source>
</evidence>
<feature type="transmembrane region" description="Helical" evidence="7">
    <location>
        <begin position="248"/>
        <end position="272"/>
    </location>
</feature>
<reference evidence="10" key="1">
    <citation type="journal article" date="2019" name="Int. J. Syst. Evol. Microbiol.">
        <title>The Global Catalogue of Microorganisms (GCM) 10K type strain sequencing project: providing services to taxonomists for standard genome sequencing and annotation.</title>
        <authorList>
            <consortium name="The Broad Institute Genomics Platform"/>
            <consortium name="The Broad Institute Genome Sequencing Center for Infectious Disease"/>
            <person name="Wu L."/>
            <person name="Ma J."/>
        </authorList>
    </citation>
    <scope>NUCLEOTIDE SEQUENCE [LARGE SCALE GENOMIC DNA]</scope>
    <source>
        <strain evidence="10">JCM 14718</strain>
    </source>
</reference>
<evidence type="ECO:0000259" key="8">
    <source>
        <dbReference type="Pfam" id="PF05425"/>
    </source>
</evidence>
<feature type="transmembrane region" description="Helical" evidence="7">
    <location>
        <begin position="185"/>
        <end position="204"/>
    </location>
</feature>
<feature type="transmembrane region" description="Helical" evidence="7">
    <location>
        <begin position="62"/>
        <end position="89"/>
    </location>
</feature>
<evidence type="ECO:0000256" key="3">
    <source>
        <dbReference type="ARBA" id="ARBA00022692"/>
    </source>
</evidence>
<gene>
    <name evidence="9" type="ORF">GCM10009765_75130</name>
</gene>
<keyword evidence="3 7" id="KW-0812">Transmembrane</keyword>
<evidence type="ECO:0000256" key="4">
    <source>
        <dbReference type="ARBA" id="ARBA00022989"/>
    </source>
</evidence>
<feature type="transmembrane region" description="Helical" evidence="7">
    <location>
        <begin position="530"/>
        <end position="550"/>
    </location>
</feature>
<dbReference type="Pfam" id="PF09678">
    <property type="entry name" value="Caa3_CtaG"/>
    <property type="match status" value="1"/>
</dbReference>
<feature type="transmembrane region" description="Helical" evidence="7">
    <location>
        <begin position="156"/>
        <end position="178"/>
    </location>
</feature>
<evidence type="ECO:0000313" key="9">
    <source>
        <dbReference type="EMBL" id="GAA1715202.1"/>
    </source>
</evidence>
<dbReference type="EMBL" id="BAAANY010000039">
    <property type="protein sequence ID" value="GAA1715202.1"/>
    <property type="molecule type" value="Genomic_DNA"/>
</dbReference>
<evidence type="ECO:0000313" key="10">
    <source>
        <dbReference type="Proteomes" id="UP001500618"/>
    </source>
</evidence>
<proteinExistence type="predicted"/>
<dbReference type="Pfam" id="PF05425">
    <property type="entry name" value="CopD"/>
    <property type="match status" value="1"/>
</dbReference>
<accession>A0ABP4V005</accession>
<evidence type="ECO:0000256" key="6">
    <source>
        <dbReference type="SAM" id="MobiDB-lite"/>
    </source>
</evidence>
<evidence type="ECO:0000256" key="5">
    <source>
        <dbReference type="ARBA" id="ARBA00023136"/>
    </source>
</evidence>
<feature type="transmembrane region" description="Helical" evidence="7">
    <location>
        <begin position="450"/>
        <end position="472"/>
    </location>
</feature>
<organism evidence="9 10">
    <name type="scientific">Fodinicola feengrottensis</name>
    <dbReference type="NCBI Taxonomy" id="435914"/>
    <lineage>
        <taxon>Bacteria</taxon>
        <taxon>Bacillati</taxon>
        <taxon>Actinomycetota</taxon>
        <taxon>Actinomycetes</taxon>
        <taxon>Mycobacteriales</taxon>
        <taxon>Fodinicola</taxon>
    </lineage>
</organism>
<dbReference type="RefSeq" id="WP_344314828.1">
    <property type="nucleotide sequence ID" value="NZ_BAAANY010000039.1"/>
</dbReference>
<feature type="transmembrane region" description="Helical" evidence="7">
    <location>
        <begin position="325"/>
        <end position="344"/>
    </location>
</feature>
<dbReference type="InterPro" id="IPR019108">
    <property type="entry name" value="Caa3_assmbl_CtaG-rel"/>
</dbReference>
<comment type="subcellular location">
    <subcellularLocation>
        <location evidence="1">Cell membrane</location>
        <topology evidence="1">Multi-pass membrane protein</topology>
    </subcellularLocation>
</comment>
<sequence>MTSPPAQAERTDQRSAAPVHVPTVLVAALLAGFAVAVAALWTGGAVTQQIPGLPDPGPITPWALPLSTVLGQLAAAATVGCLAAAAFGIPTQLTDNRRRVSPHGYRMLRLASISALVWTISTAVELCFTLSDVLGQPVTQAITKLSLLSFVTTYELGQALALMLLGALVIAVAGRIVLSATGAAVLAILALAAAMPPVFSGHAASAGNHQMAVSTMLLHVGGVLIWAGGLIALLLCRRLATPALSTAAHRYSTAALASFVIVGLSGVVNATLRVQSWGELLGTGYGRIVLLKFAALVVLGGFGWWHRRRTLPALAAGARGAFVRLAAVEVVVFAATIGLATALARTPPAGTPEDLDRTGALLGFPMPGPLTAKALVVDWLPEPLFMTAALVAIGLYLAGVWRLRRRGDSWPVVRTACWVGGWLVVLIVTSSGLARYGYVLFSVHMVQHMSMAMLAPAMLVLGGPTTLALRALRPSKNKDLRGPREWLLWATNTPLAKLLTNPLVALTIYVASFYGMYFTGLYEQMLRTHALHLLMFTHFLVAGYLFFWILIGVDPAPRPLPYPVRIPLLFVSMIFHAFFGLALMQSTSLLAADWYQALARPWGVPALVDQQTGAGIAWAFGEVPSLVIVLALLYQWIRSDEREQRRFDRAADRADARAAARAAAPHVDGAPEPEIDEDDALGAYNRRLAALAEADARMRPRR</sequence>
<evidence type="ECO:0000256" key="1">
    <source>
        <dbReference type="ARBA" id="ARBA00004651"/>
    </source>
</evidence>
<keyword evidence="10" id="KW-1185">Reference proteome</keyword>
<dbReference type="InterPro" id="IPR032694">
    <property type="entry name" value="CopC/D"/>
</dbReference>
<feature type="transmembrane region" description="Helical" evidence="7">
    <location>
        <begin position="616"/>
        <end position="637"/>
    </location>
</feature>
<dbReference type="PANTHER" id="PTHR34820:SF4">
    <property type="entry name" value="INNER MEMBRANE PROTEIN YEBZ"/>
    <property type="match status" value="1"/>
</dbReference>
<feature type="transmembrane region" description="Helical" evidence="7">
    <location>
        <begin position="284"/>
        <end position="305"/>
    </location>
</feature>
<feature type="transmembrane region" description="Helical" evidence="7">
    <location>
        <begin position="110"/>
        <end position="131"/>
    </location>
</feature>
<feature type="domain" description="Copper resistance protein D" evidence="8">
    <location>
        <begin position="247"/>
        <end position="343"/>
    </location>
</feature>
<feature type="transmembrane region" description="Helical" evidence="7">
    <location>
        <begin position="562"/>
        <end position="584"/>
    </location>
</feature>
<protein>
    <submittedName>
        <fullName evidence="9">Cytochrome c oxidase assembly protein</fullName>
    </submittedName>
</protein>
<keyword evidence="4 7" id="KW-1133">Transmembrane helix</keyword>
<feature type="transmembrane region" description="Helical" evidence="7">
    <location>
        <begin position="21"/>
        <end position="42"/>
    </location>
</feature>
<keyword evidence="2" id="KW-1003">Cell membrane</keyword>
<feature type="transmembrane region" description="Helical" evidence="7">
    <location>
        <begin position="415"/>
        <end position="438"/>
    </location>
</feature>
<keyword evidence="5 7" id="KW-0472">Membrane</keyword>
<name>A0ABP4V005_9ACTN</name>
<evidence type="ECO:0000256" key="7">
    <source>
        <dbReference type="SAM" id="Phobius"/>
    </source>
</evidence>
<dbReference type="InterPro" id="IPR008457">
    <property type="entry name" value="Cu-R_CopD_dom"/>
</dbReference>
<feature type="region of interest" description="Disordered" evidence="6">
    <location>
        <begin position="658"/>
        <end position="677"/>
    </location>
</feature>
<feature type="transmembrane region" description="Helical" evidence="7">
    <location>
        <begin position="384"/>
        <end position="403"/>
    </location>
</feature>
<dbReference type="Proteomes" id="UP001500618">
    <property type="component" value="Unassembled WGS sequence"/>
</dbReference>
<feature type="transmembrane region" description="Helical" evidence="7">
    <location>
        <begin position="498"/>
        <end position="518"/>
    </location>
</feature>